<sequence length="186" mass="20965">IIQQMLNFSIPHLRTTTIWKIALLINKPLGIMQWPPVCHWEHLSLWKTDKPNVMEGHGTTDEVLQHLPGSNSVLPTASATQDPSPTSNKKRKRALGLIEEDTIQCSNMTDAMREIASAINNTCHAETHPDLYKAVMDLAVFDQNDRLAVLDYLTEHKAKGLNFVKMNDEVCQASFKRILKANPDLL</sequence>
<feature type="compositionally biased region" description="Polar residues" evidence="1">
    <location>
        <begin position="68"/>
        <end position="87"/>
    </location>
</feature>
<reference evidence="2" key="3">
    <citation type="journal article" date="2017" name="Nature">
        <title>Genome sequence of the progenitor of the wheat D genome Aegilops tauschii.</title>
        <authorList>
            <person name="Luo M.C."/>
            <person name="Gu Y.Q."/>
            <person name="Puiu D."/>
            <person name="Wang H."/>
            <person name="Twardziok S.O."/>
            <person name="Deal K.R."/>
            <person name="Huo N."/>
            <person name="Zhu T."/>
            <person name="Wang L."/>
            <person name="Wang Y."/>
            <person name="McGuire P.E."/>
            <person name="Liu S."/>
            <person name="Long H."/>
            <person name="Ramasamy R.K."/>
            <person name="Rodriguez J.C."/>
            <person name="Van S.L."/>
            <person name="Yuan L."/>
            <person name="Wang Z."/>
            <person name="Xia Z."/>
            <person name="Xiao L."/>
            <person name="Anderson O.D."/>
            <person name="Ouyang S."/>
            <person name="Liang Y."/>
            <person name="Zimin A.V."/>
            <person name="Pertea G."/>
            <person name="Qi P."/>
            <person name="Bennetzen J.L."/>
            <person name="Dai X."/>
            <person name="Dawson M.W."/>
            <person name="Muller H.G."/>
            <person name="Kugler K."/>
            <person name="Rivarola-Duarte L."/>
            <person name="Spannagl M."/>
            <person name="Mayer K.F.X."/>
            <person name="Lu F.H."/>
            <person name="Bevan M.W."/>
            <person name="Leroy P."/>
            <person name="Li P."/>
            <person name="You F.M."/>
            <person name="Sun Q."/>
            <person name="Liu Z."/>
            <person name="Lyons E."/>
            <person name="Wicker T."/>
            <person name="Salzberg S.L."/>
            <person name="Devos K.M."/>
            <person name="Dvorak J."/>
        </authorList>
    </citation>
    <scope>NUCLEOTIDE SEQUENCE [LARGE SCALE GENOMIC DNA]</scope>
    <source>
        <strain evidence="2">cv. AL8/78</strain>
    </source>
</reference>
<name>A0A453K451_AEGTS</name>
<evidence type="ECO:0000256" key="1">
    <source>
        <dbReference type="SAM" id="MobiDB-lite"/>
    </source>
</evidence>
<evidence type="ECO:0000313" key="2">
    <source>
        <dbReference type="EnsemblPlants" id="AET5Gv20281500.6"/>
    </source>
</evidence>
<evidence type="ECO:0000313" key="3">
    <source>
        <dbReference type="Proteomes" id="UP000015105"/>
    </source>
</evidence>
<dbReference type="AlphaFoldDB" id="A0A453K451"/>
<dbReference type="Gramene" id="AET5Gv20281500.6">
    <property type="protein sequence ID" value="AET5Gv20281500.6"/>
    <property type="gene ID" value="AET5Gv20281500"/>
</dbReference>
<feature type="region of interest" description="Disordered" evidence="1">
    <location>
        <begin position="62"/>
        <end position="92"/>
    </location>
</feature>
<reference evidence="2" key="4">
    <citation type="submission" date="2019-03" db="UniProtKB">
        <authorList>
            <consortium name="EnsemblPlants"/>
        </authorList>
    </citation>
    <scope>IDENTIFICATION</scope>
</reference>
<dbReference type="PANTHER" id="PTHR47127">
    <property type="entry name" value="10A19I.15"/>
    <property type="match status" value="1"/>
</dbReference>
<dbReference type="Proteomes" id="UP000015105">
    <property type="component" value="Chromosome 5D"/>
</dbReference>
<reference evidence="3" key="1">
    <citation type="journal article" date="2014" name="Science">
        <title>Ancient hybridizations among the ancestral genomes of bread wheat.</title>
        <authorList>
            <consortium name="International Wheat Genome Sequencing Consortium,"/>
            <person name="Marcussen T."/>
            <person name="Sandve S.R."/>
            <person name="Heier L."/>
            <person name="Spannagl M."/>
            <person name="Pfeifer M."/>
            <person name="Jakobsen K.S."/>
            <person name="Wulff B.B."/>
            <person name="Steuernagel B."/>
            <person name="Mayer K.F."/>
            <person name="Olsen O.A."/>
        </authorList>
    </citation>
    <scope>NUCLEOTIDE SEQUENCE [LARGE SCALE GENOMIC DNA]</scope>
    <source>
        <strain evidence="3">cv. AL8/78</strain>
    </source>
</reference>
<proteinExistence type="predicted"/>
<organism evidence="2 3">
    <name type="scientific">Aegilops tauschii subsp. strangulata</name>
    <name type="common">Goatgrass</name>
    <dbReference type="NCBI Taxonomy" id="200361"/>
    <lineage>
        <taxon>Eukaryota</taxon>
        <taxon>Viridiplantae</taxon>
        <taxon>Streptophyta</taxon>
        <taxon>Embryophyta</taxon>
        <taxon>Tracheophyta</taxon>
        <taxon>Spermatophyta</taxon>
        <taxon>Magnoliopsida</taxon>
        <taxon>Liliopsida</taxon>
        <taxon>Poales</taxon>
        <taxon>Poaceae</taxon>
        <taxon>BOP clade</taxon>
        <taxon>Pooideae</taxon>
        <taxon>Triticodae</taxon>
        <taxon>Triticeae</taxon>
        <taxon>Triticinae</taxon>
        <taxon>Aegilops</taxon>
    </lineage>
</organism>
<keyword evidence="3" id="KW-1185">Reference proteome</keyword>
<dbReference type="EnsemblPlants" id="AET5Gv20281500.6">
    <property type="protein sequence ID" value="AET5Gv20281500.6"/>
    <property type="gene ID" value="AET5Gv20281500"/>
</dbReference>
<protein>
    <submittedName>
        <fullName evidence="2">Uncharacterized protein</fullName>
    </submittedName>
</protein>
<reference evidence="3" key="2">
    <citation type="journal article" date="2017" name="Nat. Plants">
        <title>The Aegilops tauschii genome reveals multiple impacts of transposons.</title>
        <authorList>
            <person name="Zhao G."/>
            <person name="Zou C."/>
            <person name="Li K."/>
            <person name="Wang K."/>
            <person name="Li T."/>
            <person name="Gao L."/>
            <person name="Zhang X."/>
            <person name="Wang H."/>
            <person name="Yang Z."/>
            <person name="Liu X."/>
            <person name="Jiang W."/>
            <person name="Mao L."/>
            <person name="Kong X."/>
            <person name="Jiao Y."/>
            <person name="Jia J."/>
        </authorList>
    </citation>
    <scope>NUCLEOTIDE SEQUENCE [LARGE SCALE GENOMIC DNA]</scope>
    <source>
        <strain evidence="3">cv. AL8/78</strain>
    </source>
</reference>
<reference evidence="2" key="5">
    <citation type="journal article" date="2021" name="G3 (Bethesda)">
        <title>Aegilops tauschii genome assembly Aet v5.0 features greater sequence contiguity and improved annotation.</title>
        <authorList>
            <person name="Wang L."/>
            <person name="Zhu T."/>
            <person name="Rodriguez J.C."/>
            <person name="Deal K.R."/>
            <person name="Dubcovsky J."/>
            <person name="McGuire P.E."/>
            <person name="Lux T."/>
            <person name="Spannagl M."/>
            <person name="Mayer K.F.X."/>
            <person name="Baldrich P."/>
            <person name="Meyers B.C."/>
            <person name="Huo N."/>
            <person name="Gu Y.Q."/>
            <person name="Zhou H."/>
            <person name="Devos K.M."/>
            <person name="Bennetzen J.L."/>
            <person name="Unver T."/>
            <person name="Budak H."/>
            <person name="Gulick P.J."/>
            <person name="Galiba G."/>
            <person name="Kalapos B."/>
            <person name="Nelson D.R."/>
            <person name="Li P."/>
            <person name="You F.M."/>
            <person name="Luo M.C."/>
            <person name="Dvorak J."/>
        </authorList>
    </citation>
    <scope>NUCLEOTIDE SEQUENCE [LARGE SCALE GENOMIC DNA]</scope>
    <source>
        <strain evidence="2">cv. AL8/78</strain>
    </source>
</reference>
<accession>A0A453K451</accession>